<organism evidence="2 3">
    <name type="scientific">Hibiscus sabdariffa</name>
    <name type="common">roselle</name>
    <dbReference type="NCBI Taxonomy" id="183260"/>
    <lineage>
        <taxon>Eukaryota</taxon>
        <taxon>Viridiplantae</taxon>
        <taxon>Streptophyta</taxon>
        <taxon>Embryophyta</taxon>
        <taxon>Tracheophyta</taxon>
        <taxon>Spermatophyta</taxon>
        <taxon>Magnoliopsida</taxon>
        <taxon>eudicotyledons</taxon>
        <taxon>Gunneridae</taxon>
        <taxon>Pentapetalae</taxon>
        <taxon>rosids</taxon>
        <taxon>malvids</taxon>
        <taxon>Malvales</taxon>
        <taxon>Malvaceae</taxon>
        <taxon>Malvoideae</taxon>
        <taxon>Hibiscus</taxon>
    </lineage>
</organism>
<evidence type="ECO:0000313" key="2">
    <source>
        <dbReference type="EMBL" id="KAK9000958.1"/>
    </source>
</evidence>
<gene>
    <name evidence="2" type="ORF">V6N11_082754</name>
</gene>
<name>A0ABR2QJU8_9ROSI</name>
<evidence type="ECO:0000256" key="1">
    <source>
        <dbReference type="SAM" id="MobiDB-lite"/>
    </source>
</evidence>
<comment type="caution">
    <text evidence="2">The sequence shown here is derived from an EMBL/GenBank/DDBJ whole genome shotgun (WGS) entry which is preliminary data.</text>
</comment>
<protein>
    <submittedName>
        <fullName evidence="2">Uncharacterized protein</fullName>
    </submittedName>
</protein>
<dbReference type="Proteomes" id="UP001396334">
    <property type="component" value="Unassembled WGS sequence"/>
</dbReference>
<sequence length="76" mass="7943">MSMVPSSSLNVLPRALSSIVVASRNIISNDGNFVALDFTALDIAYMSPAHVLEPNESLAAPEASVEGPVQSNDNSI</sequence>
<evidence type="ECO:0000313" key="3">
    <source>
        <dbReference type="Proteomes" id="UP001396334"/>
    </source>
</evidence>
<reference evidence="2 3" key="1">
    <citation type="journal article" date="2024" name="G3 (Bethesda)">
        <title>Genome assembly of Hibiscus sabdariffa L. provides insights into metabolisms of medicinal natural products.</title>
        <authorList>
            <person name="Kim T."/>
        </authorList>
    </citation>
    <scope>NUCLEOTIDE SEQUENCE [LARGE SCALE GENOMIC DNA]</scope>
    <source>
        <strain evidence="2">TK-2024</strain>
        <tissue evidence="2">Old leaves</tissue>
    </source>
</reference>
<feature type="region of interest" description="Disordered" evidence="1">
    <location>
        <begin position="57"/>
        <end position="76"/>
    </location>
</feature>
<keyword evidence="3" id="KW-1185">Reference proteome</keyword>
<dbReference type="EMBL" id="JBBPBN010000036">
    <property type="protein sequence ID" value="KAK9000958.1"/>
    <property type="molecule type" value="Genomic_DNA"/>
</dbReference>
<proteinExistence type="predicted"/>
<accession>A0ABR2QJU8</accession>